<dbReference type="PANTHER" id="PTHR43316:SF3">
    <property type="entry name" value="HALOACID DEHALOGENASE, TYPE II (AFU_ORTHOLOGUE AFUA_2G07750)-RELATED"/>
    <property type="match status" value="1"/>
</dbReference>
<proteinExistence type="predicted"/>
<comment type="caution">
    <text evidence="2">The sequence shown here is derived from an EMBL/GenBank/DDBJ whole genome shotgun (WGS) entry which is preliminary data.</text>
</comment>
<dbReference type="GO" id="GO:0016791">
    <property type="term" value="F:phosphatase activity"/>
    <property type="evidence" value="ECO:0007669"/>
    <property type="project" value="UniProtKB-ARBA"/>
</dbReference>
<dbReference type="EMBL" id="JAVFHQ010000007">
    <property type="protein sequence ID" value="KAK4548579.1"/>
    <property type="molecule type" value="Genomic_DNA"/>
</dbReference>
<evidence type="ECO:0000313" key="3">
    <source>
        <dbReference type="Proteomes" id="UP001324427"/>
    </source>
</evidence>
<dbReference type="Gene3D" id="3.40.50.1000">
    <property type="entry name" value="HAD superfamily/HAD-like"/>
    <property type="match status" value="1"/>
</dbReference>
<sequence>MKAPPPQLRVLFFDVFGTCVAQRTPVADELWRAAREALESPDESSMGSEVRAKATEMSYEQWFEFGGEWNKESDKFVRSSIAEHGSVQWEAVDEQRVGLLPKLLARRGLIILRERASASASASIPEALHDVGEGSLWSASQLEHLGRVWHRLTPWPDTCRGLDLLNRRFATVTLSNTYNGLLKDLVAHSSIPFTHVYSADMFQSFKPNAQVYLGAAEKMGVKAEECALVAAHLSDLKGAKACGFYAIYVERPLEEKTPELREENIPDLVIREGEGGFVALAEKLGVVA</sequence>
<evidence type="ECO:0000313" key="2">
    <source>
        <dbReference type="EMBL" id="KAK4548579.1"/>
    </source>
</evidence>
<evidence type="ECO:0008006" key="4">
    <source>
        <dbReference type="Google" id="ProtNLM"/>
    </source>
</evidence>
<dbReference type="InterPro" id="IPR051540">
    <property type="entry name" value="S-2-haloacid_dehalogenase"/>
</dbReference>
<evidence type="ECO:0000256" key="1">
    <source>
        <dbReference type="ARBA" id="ARBA00022801"/>
    </source>
</evidence>
<dbReference type="AlphaFoldDB" id="A0AAV9JST7"/>
<dbReference type="NCBIfam" id="TIGR01493">
    <property type="entry name" value="HAD-SF-IA-v2"/>
    <property type="match status" value="1"/>
</dbReference>
<dbReference type="InterPro" id="IPR023214">
    <property type="entry name" value="HAD_sf"/>
</dbReference>
<keyword evidence="1" id="KW-0378">Hydrolase</keyword>
<keyword evidence="3" id="KW-1185">Reference proteome</keyword>
<dbReference type="InterPro" id="IPR006439">
    <property type="entry name" value="HAD-SF_hydro_IA"/>
</dbReference>
<dbReference type="SUPFAM" id="SSF56784">
    <property type="entry name" value="HAD-like"/>
    <property type="match status" value="1"/>
</dbReference>
<dbReference type="SFLD" id="SFLDG01129">
    <property type="entry name" value="C1.5:_HAD__Beta-PGM__Phosphata"/>
    <property type="match status" value="1"/>
</dbReference>
<accession>A0AAV9JST7</accession>
<gene>
    <name evidence="2" type="ORF">LTR36_009489</name>
</gene>
<dbReference type="SFLD" id="SFLDS00003">
    <property type="entry name" value="Haloacid_Dehalogenase"/>
    <property type="match status" value="1"/>
</dbReference>
<dbReference type="InterPro" id="IPR036412">
    <property type="entry name" value="HAD-like_sf"/>
</dbReference>
<dbReference type="Pfam" id="PF00702">
    <property type="entry name" value="Hydrolase"/>
    <property type="match status" value="1"/>
</dbReference>
<organism evidence="2 3">
    <name type="scientific">Oleoguttula mirabilis</name>
    <dbReference type="NCBI Taxonomy" id="1507867"/>
    <lineage>
        <taxon>Eukaryota</taxon>
        <taxon>Fungi</taxon>
        <taxon>Dikarya</taxon>
        <taxon>Ascomycota</taxon>
        <taxon>Pezizomycotina</taxon>
        <taxon>Dothideomycetes</taxon>
        <taxon>Dothideomycetidae</taxon>
        <taxon>Mycosphaerellales</taxon>
        <taxon>Teratosphaeriaceae</taxon>
        <taxon>Oleoguttula</taxon>
    </lineage>
</organism>
<dbReference type="PANTHER" id="PTHR43316">
    <property type="entry name" value="HYDROLASE, HALOACID DELAHOGENASE-RELATED"/>
    <property type="match status" value="1"/>
</dbReference>
<dbReference type="Proteomes" id="UP001324427">
    <property type="component" value="Unassembled WGS sequence"/>
</dbReference>
<name>A0AAV9JST7_9PEZI</name>
<reference evidence="2 3" key="1">
    <citation type="submission" date="2021-11" db="EMBL/GenBank/DDBJ databases">
        <title>Black yeast isolated from Biological Soil Crust.</title>
        <authorList>
            <person name="Kurbessoian T."/>
        </authorList>
    </citation>
    <scope>NUCLEOTIDE SEQUENCE [LARGE SCALE GENOMIC DNA]</scope>
    <source>
        <strain evidence="2 3">CCFEE 5522</strain>
    </source>
</reference>
<protein>
    <recommendedName>
        <fullName evidence="4">Haloacid dehalogenase</fullName>
    </recommendedName>
</protein>